<feature type="signal peptide" evidence="1">
    <location>
        <begin position="1"/>
        <end position="22"/>
    </location>
</feature>
<dbReference type="RefSeq" id="WP_109572411.1">
    <property type="nucleotide sequence ID" value="NZ_UHJL01000001.1"/>
</dbReference>
<reference evidence="2 3" key="1">
    <citation type="submission" date="2017-08" db="EMBL/GenBank/DDBJ databases">
        <authorList>
            <person name="de Groot N.N."/>
        </authorList>
    </citation>
    <scope>NUCLEOTIDE SEQUENCE [LARGE SCALE GENOMIC DNA]</scope>
    <source>
        <strain evidence="2 3">HM2</strain>
    </source>
</reference>
<protein>
    <recommendedName>
        <fullName evidence="4">FecR family protein</fullName>
    </recommendedName>
</protein>
<evidence type="ECO:0000313" key="2">
    <source>
        <dbReference type="EMBL" id="SUQ19917.1"/>
    </source>
</evidence>
<accession>A0A380RY79</accession>
<name>A0A380RY79_FIBSU</name>
<dbReference type="PANTHER" id="PTHR38731">
    <property type="entry name" value="LIPL45-RELATED LIPOPROTEIN-RELATED"/>
    <property type="match status" value="1"/>
</dbReference>
<dbReference type="AlphaFoldDB" id="A0A380RY79"/>
<dbReference type="EMBL" id="UHJL01000001">
    <property type="protein sequence ID" value="SUQ19917.1"/>
    <property type="molecule type" value="Genomic_DNA"/>
</dbReference>
<proteinExistence type="predicted"/>
<organism evidence="2 3">
    <name type="scientific">Fibrobacter succinogenes</name>
    <name type="common">Bacteroides succinogenes</name>
    <dbReference type="NCBI Taxonomy" id="833"/>
    <lineage>
        <taxon>Bacteria</taxon>
        <taxon>Pseudomonadati</taxon>
        <taxon>Fibrobacterota</taxon>
        <taxon>Fibrobacteria</taxon>
        <taxon>Fibrobacterales</taxon>
        <taxon>Fibrobacteraceae</taxon>
        <taxon>Fibrobacter</taxon>
    </lineage>
</organism>
<feature type="chain" id="PRO_5016806060" description="FecR family protein" evidence="1">
    <location>
        <begin position="23"/>
        <end position="451"/>
    </location>
</feature>
<dbReference type="Proteomes" id="UP000255423">
    <property type="component" value="Unassembled WGS sequence"/>
</dbReference>
<keyword evidence="1" id="KW-0732">Signal</keyword>
<evidence type="ECO:0000256" key="1">
    <source>
        <dbReference type="SAM" id="SignalP"/>
    </source>
</evidence>
<gene>
    <name evidence="2" type="ORF">SAMN05661053_1163</name>
</gene>
<evidence type="ECO:0000313" key="3">
    <source>
        <dbReference type="Proteomes" id="UP000255423"/>
    </source>
</evidence>
<sequence length="451" mass="48463">MFKHLSLSCLLLAMMVPSCALAAPKGPKVGKVVSVSVEGLPVKSTGSCAEDATWDAVKVNSAVRQQDCYKTGDGGSVGLQLNGKAENLLTIGENSVVNISEYVEKNEDGFAIKTSIQKGYMGFKVEKNKGHEVYFGTGTAAASIRGTEGAIGGNNTTVFAGLKNGALWVSDSQSGDSLVIGEGETVIGKGSFAVLKLKSSGDVNFAKILNTLIADSTLSLDDLKAAAVSADSAYQESLAANASAQSQAVAEKVEEAPSLKVPQIKYSSYDSLRCVANVSVSDIQKGTEARLSAVMDGTPISEVGVKRNMSNRVKLRSGVHEYEFVVENESGRNSVKKTLGCYPMKPFSVKVFGPNPELVQIPPAPPEAEDFIMKTLQFQIRLPEYDPSFLNKVTVRQNGKVILQERLSQIQNLDYQIPVELSRGHKNRFDIEVIHKSGYAVKTHKVYEVNK</sequence>
<evidence type="ECO:0008006" key="4">
    <source>
        <dbReference type="Google" id="ProtNLM"/>
    </source>
</evidence>